<evidence type="ECO:0000313" key="2">
    <source>
        <dbReference type="Proteomes" id="UP000001977"/>
    </source>
</evidence>
<dbReference type="KEGG" id="bav:BAV1859"/>
<dbReference type="Proteomes" id="UP000001977">
    <property type="component" value="Chromosome"/>
</dbReference>
<name>Q2L0N7_BORA1</name>
<proteinExistence type="predicted"/>
<dbReference type="HOGENOM" id="CLU_082642_0_0_4"/>
<dbReference type="STRING" id="360910.BAV1859"/>
<dbReference type="AlphaFoldDB" id="Q2L0N7"/>
<dbReference type="RefSeq" id="WP_012417528.1">
    <property type="nucleotide sequence ID" value="NC_010645.1"/>
</dbReference>
<reference evidence="1 2" key="1">
    <citation type="journal article" date="2006" name="J. Bacteriol.">
        <title>Comparison of the genome sequence of the poultry pathogen Bordetella avium with those of B. bronchiseptica, B. pertussis, and B. parapertussis reveals extensive diversity in surface structures associated with host interaction.</title>
        <authorList>
            <person name="Sebaihia M."/>
            <person name="Preston A."/>
            <person name="Maskell D.J."/>
            <person name="Kuzmiak H."/>
            <person name="Connell T.D."/>
            <person name="King N.D."/>
            <person name="Orndorff P.E."/>
            <person name="Miyamoto D.M."/>
            <person name="Thomson N.R."/>
            <person name="Harris D."/>
            <person name="Goble A."/>
            <person name="Lord A."/>
            <person name="Murphy L."/>
            <person name="Quail M.A."/>
            <person name="Rutter S."/>
            <person name="Squares R."/>
            <person name="Squares S."/>
            <person name="Woodward J."/>
            <person name="Parkhill J."/>
            <person name="Temple L.M."/>
        </authorList>
    </citation>
    <scope>NUCLEOTIDE SEQUENCE [LARGE SCALE GENOMIC DNA]</scope>
    <source>
        <strain evidence="1 2">197N</strain>
    </source>
</reference>
<gene>
    <name evidence="1" type="ordered locus">BAV1859</name>
</gene>
<accession>Q2L0N7</accession>
<dbReference type="EMBL" id="AM167904">
    <property type="protein sequence ID" value="CAJ49468.1"/>
    <property type="molecule type" value="Genomic_DNA"/>
</dbReference>
<evidence type="ECO:0000313" key="1">
    <source>
        <dbReference type="EMBL" id="CAJ49468.1"/>
    </source>
</evidence>
<sequence>MDITKAFIKAKQPCADGFRWYVRNARQESSYQEILDALVADGRINDACWLLDQFGPTDAVLTLDHVDADALIFAGTIHVRGTIEVATMLRAGRDIRAGGGIASGGSVIAGGDIKSGAALRAAEKLRAAGLIQAEWNVHSGSELECESLRAGWDLLSQGPARIAGDCSLGEGLTALQDFYCAKGLRTGGAIDAAQRLQTGHGIECGADLRAGGHLEAGWGIKARGDIHAEGSIRAGESLSAEGQIKAGDGYGVYAGVEVSEHAWESSARVHANRPPRELRSGWWAGPLPGLGLAF</sequence>
<protein>
    <recommendedName>
        <fullName evidence="3">DUF342 domain-containing protein</fullName>
    </recommendedName>
</protein>
<evidence type="ECO:0008006" key="3">
    <source>
        <dbReference type="Google" id="ProtNLM"/>
    </source>
</evidence>
<organism evidence="1 2">
    <name type="scientific">Bordetella avium (strain 197N)</name>
    <dbReference type="NCBI Taxonomy" id="360910"/>
    <lineage>
        <taxon>Bacteria</taxon>
        <taxon>Pseudomonadati</taxon>
        <taxon>Pseudomonadota</taxon>
        <taxon>Betaproteobacteria</taxon>
        <taxon>Burkholderiales</taxon>
        <taxon>Alcaligenaceae</taxon>
        <taxon>Bordetella</taxon>
    </lineage>
</organism>
<dbReference type="OrthoDB" id="8956912at2"/>
<dbReference type="eggNOG" id="COG1315">
    <property type="taxonomic scope" value="Bacteria"/>
</dbReference>
<keyword evidence="2" id="KW-1185">Reference proteome</keyword>